<reference evidence="3 4" key="1">
    <citation type="submission" date="2022-12" db="EMBL/GenBank/DDBJ databases">
        <title>Two new species, Stenotrophomonas aracearum and Stenotrophomonas oahuensis, isolated from Anthurium (Araceae family) in Hawaii.</title>
        <authorList>
            <person name="Chunag S.C."/>
            <person name="Dobhal S."/>
            <person name="Alvarez A."/>
            <person name="Arif M."/>
        </authorList>
    </citation>
    <scope>NUCLEOTIDE SEQUENCE [LARGE SCALE GENOMIC DNA]</scope>
    <source>
        <strain evidence="3 4">A5586</strain>
    </source>
</reference>
<name>A0ABY9YKS9_9GAMM</name>
<feature type="chain" id="PRO_5045230304" description="Phosphoesterase" evidence="2">
    <location>
        <begin position="19"/>
        <end position="457"/>
    </location>
</feature>
<evidence type="ECO:0000256" key="1">
    <source>
        <dbReference type="SAM" id="MobiDB-lite"/>
    </source>
</evidence>
<proteinExistence type="predicted"/>
<feature type="region of interest" description="Disordered" evidence="1">
    <location>
        <begin position="41"/>
        <end position="63"/>
    </location>
</feature>
<organism evidence="3 4">
    <name type="scientific">Stenotrophomonas oahuensis</name>
    <dbReference type="NCBI Taxonomy" id="3003271"/>
    <lineage>
        <taxon>Bacteria</taxon>
        <taxon>Pseudomonadati</taxon>
        <taxon>Pseudomonadota</taxon>
        <taxon>Gammaproteobacteria</taxon>
        <taxon>Lysobacterales</taxon>
        <taxon>Lysobacteraceae</taxon>
        <taxon>Stenotrophomonas</taxon>
    </lineage>
</organism>
<dbReference type="RefSeq" id="WP_311190521.1">
    <property type="nucleotide sequence ID" value="NZ_CP115541.1"/>
</dbReference>
<dbReference type="Gene3D" id="3.20.20.140">
    <property type="entry name" value="Metal-dependent hydrolases"/>
    <property type="match status" value="1"/>
</dbReference>
<evidence type="ECO:0000313" key="4">
    <source>
        <dbReference type="Proteomes" id="UP001302072"/>
    </source>
</evidence>
<dbReference type="InterPro" id="IPR016195">
    <property type="entry name" value="Pol/histidinol_Pase-like"/>
</dbReference>
<dbReference type="SUPFAM" id="SSF89550">
    <property type="entry name" value="PHP domain-like"/>
    <property type="match status" value="1"/>
</dbReference>
<evidence type="ECO:0000256" key="2">
    <source>
        <dbReference type="SAM" id="SignalP"/>
    </source>
</evidence>
<evidence type="ECO:0008006" key="5">
    <source>
        <dbReference type="Google" id="ProtNLM"/>
    </source>
</evidence>
<keyword evidence="4" id="KW-1185">Reference proteome</keyword>
<protein>
    <recommendedName>
        <fullName evidence="5">Phosphoesterase</fullName>
    </recommendedName>
</protein>
<dbReference type="EMBL" id="CP115541">
    <property type="protein sequence ID" value="WNH51270.1"/>
    <property type="molecule type" value="Genomic_DNA"/>
</dbReference>
<accession>A0ABY9YKS9</accession>
<gene>
    <name evidence="3" type="ORF">PDM29_12945</name>
</gene>
<sequence>MKTLLAMAMLATSAPALATTPDSDAGRQWLAGDHHVHSEWSVEWDRSTTPPTPIRGGDSSYSRSRNAAQAKAFGLRWMVHTDHGGPGHSVVTRDHAYPALLQARVDVPDVIQFNGMEFDVPAGEHASLIIAPGPDERDQLVTAERDYSRSEPLQGSRDTQQEMLAALGYLDGLQPQPLMLINHPSRTATGVGVWGKVTPEELRSWHAAAPQVLVGMEGAPGHQGIRSERGLYRNKAAPTFGGFDQMTAQVGGIWDQMLADGLRFWITASSDSHVNVRDGGRDYDPGEYSKTYAWARPEADDILDSLRHGRTFAVTGDLVDRVELSVGEGTRSATLGETLPVSADGTLQVKLRVRQPNVPNANGDRPALKLIELVVGGKGADGALKMQSRHFAASDWQRDGDWISVTWTLPVPANGGFVRARGNSTGERVALADLPGEDPWQDLWFHSNPVFVEVATR</sequence>
<feature type="signal peptide" evidence="2">
    <location>
        <begin position="1"/>
        <end position="18"/>
    </location>
</feature>
<keyword evidence="2" id="KW-0732">Signal</keyword>
<dbReference type="Proteomes" id="UP001302072">
    <property type="component" value="Chromosome"/>
</dbReference>
<evidence type="ECO:0000313" key="3">
    <source>
        <dbReference type="EMBL" id="WNH51270.1"/>
    </source>
</evidence>